<proteinExistence type="predicted"/>
<evidence type="ECO:0000313" key="3">
    <source>
        <dbReference type="Proteomes" id="UP000322144"/>
    </source>
</evidence>
<dbReference type="Proteomes" id="UP000322144">
    <property type="component" value="Segment"/>
</dbReference>
<keyword evidence="1" id="KW-0472">Membrane</keyword>
<evidence type="ECO:0000313" key="2">
    <source>
        <dbReference type="EMBL" id="QEM42098.1"/>
    </source>
</evidence>
<keyword evidence="1" id="KW-0812">Transmembrane</keyword>
<dbReference type="EMBL" id="MN103543">
    <property type="protein sequence ID" value="QEM42098.1"/>
    <property type="molecule type" value="Genomic_DNA"/>
</dbReference>
<sequence>MRNLPEERLKRRQRDMRKDKLQRGLMWSFISVVVIISVIQLFF</sequence>
<dbReference type="RefSeq" id="YP_010661109.1">
    <property type="nucleotide sequence ID" value="NC_070882.1"/>
</dbReference>
<feature type="transmembrane region" description="Helical" evidence="1">
    <location>
        <begin position="21"/>
        <end position="42"/>
    </location>
</feature>
<accession>A0A5C1K7F0</accession>
<evidence type="ECO:0000256" key="1">
    <source>
        <dbReference type="SAM" id="Phobius"/>
    </source>
</evidence>
<dbReference type="GeneID" id="77937119"/>
<dbReference type="KEGG" id="vg:77937119"/>
<name>A0A5C1K7F0_9CAUD</name>
<reference evidence="2 3" key="1">
    <citation type="submission" date="2019-06" db="EMBL/GenBank/DDBJ databases">
        <title>A distant relative of Phikzvirus genus phages from a therapeutic phage collection.</title>
        <authorList>
            <person name="Hejnowicz M.S."/>
            <person name="Dabrowski K."/>
            <person name="Gawor J."/>
            <person name="Weber-Dabrowska B."/>
            <person name="Gromadka R."/>
            <person name="Lobocka M.B."/>
        </authorList>
    </citation>
    <scope>NUCLEOTIDE SEQUENCE [LARGE SCALE GENOMIC DNA]</scope>
</reference>
<organism evidence="2 3">
    <name type="scientific">Pseudomonas phage vB_PaeM_PS119XW</name>
    <dbReference type="NCBI Taxonomy" id="2601632"/>
    <lineage>
        <taxon>Viruses</taxon>
        <taxon>Duplodnaviria</taxon>
        <taxon>Heunggongvirae</taxon>
        <taxon>Uroviricota</taxon>
        <taxon>Caudoviricetes</taxon>
        <taxon>Chimalliviridae</taxon>
        <taxon>Pawinskivirus</taxon>
        <taxon>Pawinskivirus PS119XW</taxon>
    </lineage>
</organism>
<keyword evidence="3" id="KW-1185">Reference proteome</keyword>
<protein>
    <submittedName>
        <fullName evidence="2">Uncharacterized protein</fullName>
    </submittedName>
</protein>
<keyword evidence="1" id="KW-1133">Transmembrane helix</keyword>